<evidence type="ECO:0000256" key="6">
    <source>
        <dbReference type="SAM" id="MobiDB-lite"/>
    </source>
</evidence>
<protein>
    <recommendedName>
        <fullName evidence="7">GTD-binding domain-containing protein</fullName>
    </recommendedName>
</protein>
<keyword evidence="5" id="KW-0175">Coiled coil</keyword>
<accession>A0A3B6FFI5</accession>
<name>A0A3B6FFI5_WHEAT</name>
<dbReference type="PANTHER" id="PTHR31448:SF12">
    <property type="entry name" value="EXPRESSED PROTEIN"/>
    <property type="match status" value="1"/>
</dbReference>
<dbReference type="STRING" id="4565.A0A077RSE9"/>
<dbReference type="PANTHER" id="PTHR31448">
    <property type="entry name" value="MYOSIN-BINDING PROTEIN 2"/>
    <property type="match status" value="1"/>
</dbReference>
<dbReference type="OMA" id="DKPGGME"/>
<feature type="region of interest" description="Disordered" evidence="6">
    <location>
        <begin position="93"/>
        <end position="162"/>
    </location>
</feature>
<dbReference type="Proteomes" id="UP000815260">
    <property type="component" value="Chromosome 3B"/>
</dbReference>
<evidence type="ECO:0000256" key="5">
    <source>
        <dbReference type="SAM" id="Coils"/>
    </source>
</evidence>
<feature type="compositionally biased region" description="Basic and acidic residues" evidence="6">
    <location>
        <begin position="132"/>
        <end position="142"/>
    </location>
</feature>
<keyword evidence="3" id="KW-1133">Transmembrane helix</keyword>
<feature type="coiled-coil region" evidence="5">
    <location>
        <begin position="219"/>
        <end position="288"/>
    </location>
</feature>
<keyword evidence="4" id="KW-0472">Membrane</keyword>
<sequence>MVRELLAVLVRAALQWALASLLLANGAAFCLIAAAASSLRLGPPCLLCARVHRLLCPSSSGDAGCSQEEDDAFRRLLCDAHVAAIARLGAQETEQPACSPSDHVHTGTKYDSDKSRGLESQRVVSIGSEICEQDRGADDDQPRATNLSVLRRTSSTDSGEGPYVSLFELAPLVALPEDTLPDYDAKEAPHGHGHGTAKTEHDESASPSAAAGGEQALTVSGLVAALRAQRRELEAARAELHGERRARAELEEQGELDREAARVAMQLVHETETEKHELQQQLDAFRVRVQLHGHEAAAASLDADCSAPPANRLGRRLSRDGDGELVGLEDEAGWSENKNYQSLVDFLPGSVYSSSPDLANLLRLYTEGNGNGARRPKEGDITEEEEEEVVVVAVTAAAVSGFDGVDGEEATSTAAAAAAAASVFDESGSDHVGADLAQDEAAVMRA</sequence>
<evidence type="ECO:0000313" key="8">
    <source>
        <dbReference type="EMBL" id="KAF7027577.1"/>
    </source>
</evidence>
<evidence type="ECO:0000256" key="2">
    <source>
        <dbReference type="ARBA" id="ARBA00022692"/>
    </source>
</evidence>
<evidence type="ECO:0000256" key="4">
    <source>
        <dbReference type="ARBA" id="ARBA00023136"/>
    </source>
</evidence>
<reference evidence="8" key="2">
    <citation type="submission" date="2020-03" db="EMBL/GenBank/DDBJ databases">
        <title>The second near-complete assembly of the hexaploid bread wheat (Triticum aestivum) genome.</title>
        <authorList>
            <person name="Zimin A.V."/>
            <person name="Puiu D."/>
            <person name="Shumante A."/>
            <person name="Alonge M."/>
            <person name="Salzberg S.L."/>
        </authorList>
    </citation>
    <scope>NUCLEOTIDE SEQUENCE</scope>
    <source>
        <tissue evidence="8">Leaf</tissue>
    </source>
</reference>
<comment type="caution">
    <text evidence="8">The sequence shown here is derived from an EMBL/GenBank/DDBJ whole genome shotgun (WGS) entry which is preliminary data.</text>
</comment>
<comment type="subcellular location">
    <subcellularLocation>
        <location evidence="1">Membrane</location>
        <topology evidence="1">Single-pass membrane protein</topology>
    </subcellularLocation>
</comment>
<organism evidence="8">
    <name type="scientific">Triticum aestivum</name>
    <name type="common">Wheat</name>
    <dbReference type="NCBI Taxonomy" id="4565"/>
    <lineage>
        <taxon>Eukaryota</taxon>
        <taxon>Viridiplantae</taxon>
        <taxon>Streptophyta</taxon>
        <taxon>Embryophyta</taxon>
        <taxon>Tracheophyta</taxon>
        <taxon>Spermatophyta</taxon>
        <taxon>Magnoliopsida</taxon>
        <taxon>Liliopsida</taxon>
        <taxon>Poales</taxon>
        <taxon>Poaceae</taxon>
        <taxon>BOP clade</taxon>
        <taxon>Pooideae</taxon>
        <taxon>Triticodae</taxon>
        <taxon>Triticeae</taxon>
        <taxon>Triticinae</taxon>
        <taxon>Triticum</taxon>
    </lineage>
</organism>
<dbReference type="EMBL" id="CM022218">
    <property type="protein sequence ID" value="KAF7027577.1"/>
    <property type="molecule type" value="Genomic_DNA"/>
</dbReference>
<reference evidence="8" key="1">
    <citation type="journal article" date="2017" name="Gigascience">
        <title>The first near-complete assembly of the hexaploid bread wheat genome, Triticum aestivum.</title>
        <authorList>
            <person name="Zimin A.V."/>
            <person name="Puiu D."/>
            <person name="Hall R."/>
            <person name="Kingan S."/>
            <person name="Clavijo B.J."/>
            <person name="Salzberg S.L."/>
        </authorList>
    </citation>
    <scope>NUCLEOTIDE SEQUENCE</scope>
    <source>
        <tissue evidence="8">Leaf</tissue>
    </source>
</reference>
<evidence type="ECO:0000256" key="3">
    <source>
        <dbReference type="ARBA" id="ARBA00022989"/>
    </source>
</evidence>
<dbReference type="InterPro" id="IPR007656">
    <property type="entry name" value="GTD-bd"/>
</dbReference>
<evidence type="ECO:0000256" key="1">
    <source>
        <dbReference type="ARBA" id="ARBA00004167"/>
    </source>
</evidence>
<gene>
    <name evidence="8" type="ORF">CFC21_039608</name>
</gene>
<dbReference type="PROSITE" id="PS51775">
    <property type="entry name" value="GTD_BINDING"/>
    <property type="match status" value="1"/>
</dbReference>
<evidence type="ECO:0000259" key="7">
    <source>
        <dbReference type="PROSITE" id="PS51775"/>
    </source>
</evidence>
<feature type="region of interest" description="Disordered" evidence="6">
    <location>
        <begin position="181"/>
        <end position="213"/>
    </location>
</feature>
<keyword evidence="2" id="KW-0812">Transmembrane</keyword>
<feature type="compositionally biased region" description="Basic and acidic residues" evidence="6">
    <location>
        <begin position="102"/>
        <end position="119"/>
    </location>
</feature>
<feature type="compositionally biased region" description="Polar residues" evidence="6">
    <location>
        <begin position="143"/>
        <end position="158"/>
    </location>
</feature>
<dbReference type="InterPro" id="IPR039306">
    <property type="entry name" value="MYOB"/>
</dbReference>
<feature type="domain" description="GTD-binding" evidence="7">
    <location>
        <begin position="217"/>
        <end position="286"/>
    </location>
</feature>
<proteinExistence type="predicted"/>